<keyword evidence="4" id="KW-1185">Reference proteome</keyword>
<dbReference type="AlphaFoldDB" id="A0AA35QUG5"/>
<dbReference type="Pfam" id="PF00795">
    <property type="entry name" value="CN_hydrolase"/>
    <property type="match status" value="1"/>
</dbReference>
<dbReference type="SUPFAM" id="SSF56317">
    <property type="entry name" value="Carbon-nitrogen hydrolase"/>
    <property type="match status" value="1"/>
</dbReference>
<dbReference type="EMBL" id="CASHTH010000127">
    <property type="protein sequence ID" value="CAI7991771.1"/>
    <property type="molecule type" value="Genomic_DNA"/>
</dbReference>
<dbReference type="InterPro" id="IPR050345">
    <property type="entry name" value="Aliph_Amidase/BUP"/>
</dbReference>
<evidence type="ECO:0000313" key="3">
    <source>
        <dbReference type="EMBL" id="CAI7991771.1"/>
    </source>
</evidence>
<dbReference type="Gene3D" id="3.60.110.10">
    <property type="entry name" value="Carbon-nitrogen hydrolase"/>
    <property type="match status" value="1"/>
</dbReference>
<dbReference type="PANTHER" id="PTHR43674:SF2">
    <property type="entry name" value="BETA-UREIDOPROPIONASE"/>
    <property type="match status" value="1"/>
</dbReference>
<dbReference type="PROSITE" id="PS50263">
    <property type="entry name" value="CN_HYDROLASE"/>
    <property type="match status" value="1"/>
</dbReference>
<reference evidence="3" key="1">
    <citation type="submission" date="2023-03" db="EMBL/GenBank/DDBJ databases">
        <authorList>
            <person name="Steffen K."/>
            <person name="Cardenas P."/>
        </authorList>
    </citation>
    <scope>NUCLEOTIDE SEQUENCE</scope>
</reference>
<sequence length="289" mass="32120">MRKVKAALIQMNLKGDPATDSIETIRDNMIAAHMPLIEEAARQGVQVLGLQEVFNAPYFPATIDDRWFESAEAVPDGPTTQAMCAAAKTHGMVIVSPVYERDRSGTLYNCAAVIDADGSYLGKFRKIHIPKIDGFDEKHYFAGGDLGYPVFDTAVGRVGVYICYDRHFPEGWRALALNGAELVFNPSATFRGVSDHIWNLEQVGAAIANGIFIGTNNRVGTEPSLGNHVFYGSSYFCNPRGEILAQGGDQDDELVVAELDLDQIREVRDTWQFFRDRRPETYRHCARQP</sequence>
<dbReference type="GO" id="GO:0016811">
    <property type="term" value="F:hydrolase activity, acting on carbon-nitrogen (but not peptide) bonds, in linear amides"/>
    <property type="evidence" value="ECO:0007669"/>
    <property type="project" value="UniProtKB-ARBA"/>
</dbReference>
<organism evidence="3 4">
    <name type="scientific">Geodia barretti</name>
    <name type="common">Barrett's horny sponge</name>
    <dbReference type="NCBI Taxonomy" id="519541"/>
    <lineage>
        <taxon>Eukaryota</taxon>
        <taxon>Metazoa</taxon>
        <taxon>Porifera</taxon>
        <taxon>Demospongiae</taxon>
        <taxon>Heteroscleromorpha</taxon>
        <taxon>Tetractinellida</taxon>
        <taxon>Astrophorina</taxon>
        <taxon>Geodiidae</taxon>
        <taxon>Geodia</taxon>
    </lineage>
</organism>
<evidence type="ECO:0000256" key="1">
    <source>
        <dbReference type="ARBA" id="ARBA00022801"/>
    </source>
</evidence>
<dbReference type="Proteomes" id="UP001174909">
    <property type="component" value="Unassembled WGS sequence"/>
</dbReference>
<evidence type="ECO:0000259" key="2">
    <source>
        <dbReference type="PROSITE" id="PS50263"/>
    </source>
</evidence>
<comment type="caution">
    <text evidence="3">The sequence shown here is derived from an EMBL/GenBank/DDBJ whole genome shotgun (WGS) entry which is preliminary data.</text>
</comment>
<proteinExistence type="predicted"/>
<name>A0AA35QUG5_GEOBA</name>
<feature type="domain" description="CN hydrolase" evidence="2">
    <location>
        <begin position="4"/>
        <end position="261"/>
    </location>
</feature>
<protein>
    <submittedName>
        <fullName evidence="3">Beta-ureidopropionase</fullName>
    </submittedName>
</protein>
<dbReference type="PANTHER" id="PTHR43674">
    <property type="entry name" value="NITRILASE C965.09-RELATED"/>
    <property type="match status" value="1"/>
</dbReference>
<keyword evidence="1" id="KW-0378">Hydrolase</keyword>
<evidence type="ECO:0000313" key="4">
    <source>
        <dbReference type="Proteomes" id="UP001174909"/>
    </source>
</evidence>
<accession>A0AA35QUG5</accession>
<dbReference type="InterPro" id="IPR036526">
    <property type="entry name" value="C-N_Hydrolase_sf"/>
</dbReference>
<gene>
    <name evidence="3" type="ORF">GBAR_LOCUS819</name>
</gene>
<dbReference type="InterPro" id="IPR003010">
    <property type="entry name" value="C-N_Hydrolase"/>
</dbReference>